<dbReference type="InterPro" id="IPR003673">
    <property type="entry name" value="CoA-Trfase_fam_III"/>
</dbReference>
<dbReference type="Gene3D" id="3.40.50.10540">
    <property type="entry name" value="Crotonobetainyl-coa:carnitine coa-transferase, domain 1"/>
    <property type="match status" value="1"/>
</dbReference>
<organism evidence="2 3">
    <name type="scientific">Haloechinothrix salitolerans</name>
    <dbReference type="NCBI Taxonomy" id="926830"/>
    <lineage>
        <taxon>Bacteria</taxon>
        <taxon>Bacillati</taxon>
        <taxon>Actinomycetota</taxon>
        <taxon>Actinomycetes</taxon>
        <taxon>Pseudonocardiales</taxon>
        <taxon>Pseudonocardiaceae</taxon>
        <taxon>Haloechinothrix</taxon>
    </lineage>
</organism>
<dbReference type="RefSeq" id="WP_390183496.1">
    <property type="nucleotide sequence ID" value="NZ_BAABLA010000118.1"/>
</dbReference>
<dbReference type="PANTHER" id="PTHR48228">
    <property type="entry name" value="SUCCINYL-COA--D-CITRAMALATE COA-TRANSFERASE"/>
    <property type="match status" value="1"/>
</dbReference>
<dbReference type="GO" id="GO:0016740">
    <property type="term" value="F:transferase activity"/>
    <property type="evidence" value="ECO:0007669"/>
    <property type="project" value="UniProtKB-KW"/>
</dbReference>
<comment type="caution">
    <text evidence="2">The sequence shown here is derived from an EMBL/GenBank/DDBJ whole genome shotgun (WGS) entry which is preliminary data.</text>
</comment>
<keyword evidence="3" id="KW-1185">Reference proteome</keyword>
<feature type="region of interest" description="Disordered" evidence="1">
    <location>
        <begin position="380"/>
        <end position="402"/>
    </location>
</feature>
<dbReference type="Proteomes" id="UP001596337">
    <property type="component" value="Unassembled WGS sequence"/>
</dbReference>
<evidence type="ECO:0000313" key="3">
    <source>
        <dbReference type="Proteomes" id="UP001596337"/>
    </source>
</evidence>
<dbReference type="SUPFAM" id="SSF89796">
    <property type="entry name" value="CoA-transferase family III (CaiB/BaiF)"/>
    <property type="match status" value="1"/>
</dbReference>
<sequence>MGPLHGLRVIEIASIGPGPFAAMLLADMGADVLRLERPAPPSDDLAAGRWNVLNRGRPSVSVDLKNEAGRLLVARLAESSDVLIEGFRPGVMERLGLGPDELLARNESLCYARMTGYGQSGPLSSRAGHDINYISIAGVLGSIARRGERPMFPLNLVGDFGGGGMLLAFGVLCAVLEMRTSGRGQVVDAAMVDGAALLSANIHALRSAGMWKAEPGTNLLDGGAHFYEVYETACGGHIAVGPLEPQFYVELCRIAGFDVAQLPQWDRERWPELKEQLAAVFRQRTRDEWVEIAEHADACLTPVLGLDEAPEHPHNRARGTFITVDDVMQPAPAPRLSRTPGEIRRPPADPGADTDWALTEWGVTDQELADLHRAGAFGRLFDEAGGEGGDNKGNDERNGVQP</sequence>
<feature type="region of interest" description="Disordered" evidence="1">
    <location>
        <begin position="331"/>
        <end position="354"/>
    </location>
</feature>
<keyword evidence="2" id="KW-0808">Transferase</keyword>
<accession>A0ABW2BYH7</accession>
<dbReference type="PANTHER" id="PTHR48228:SF5">
    <property type="entry name" value="ALPHA-METHYLACYL-COA RACEMASE"/>
    <property type="match status" value="1"/>
</dbReference>
<dbReference type="InterPro" id="IPR023606">
    <property type="entry name" value="CoA-Trfase_III_dom_1_sf"/>
</dbReference>
<proteinExistence type="predicted"/>
<name>A0ABW2BYH7_9PSEU</name>
<evidence type="ECO:0000313" key="2">
    <source>
        <dbReference type="EMBL" id="MFC6868136.1"/>
    </source>
</evidence>
<dbReference type="InterPro" id="IPR044855">
    <property type="entry name" value="CoA-Trfase_III_dom3_sf"/>
</dbReference>
<protein>
    <submittedName>
        <fullName evidence="2">CaiB/BaiF CoA transferase family protein</fullName>
    </submittedName>
</protein>
<dbReference type="Pfam" id="PF02515">
    <property type="entry name" value="CoA_transf_3"/>
    <property type="match status" value="1"/>
</dbReference>
<dbReference type="Gene3D" id="3.30.1540.10">
    <property type="entry name" value="formyl-coa transferase, domain 3"/>
    <property type="match status" value="1"/>
</dbReference>
<evidence type="ECO:0000256" key="1">
    <source>
        <dbReference type="SAM" id="MobiDB-lite"/>
    </source>
</evidence>
<gene>
    <name evidence="2" type="ORF">ACFQGD_13390</name>
</gene>
<dbReference type="EMBL" id="JBHSXX010000001">
    <property type="protein sequence ID" value="MFC6868136.1"/>
    <property type="molecule type" value="Genomic_DNA"/>
</dbReference>
<reference evidence="3" key="1">
    <citation type="journal article" date="2019" name="Int. J. Syst. Evol. Microbiol.">
        <title>The Global Catalogue of Microorganisms (GCM) 10K type strain sequencing project: providing services to taxonomists for standard genome sequencing and annotation.</title>
        <authorList>
            <consortium name="The Broad Institute Genomics Platform"/>
            <consortium name="The Broad Institute Genome Sequencing Center for Infectious Disease"/>
            <person name="Wu L."/>
            <person name="Ma J."/>
        </authorList>
    </citation>
    <scope>NUCLEOTIDE SEQUENCE [LARGE SCALE GENOMIC DNA]</scope>
    <source>
        <strain evidence="3">KCTC 32255</strain>
    </source>
</reference>
<feature type="compositionally biased region" description="Basic and acidic residues" evidence="1">
    <location>
        <begin position="389"/>
        <end position="402"/>
    </location>
</feature>
<dbReference type="InterPro" id="IPR050509">
    <property type="entry name" value="CoA-transferase_III"/>
</dbReference>